<keyword evidence="16" id="KW-0969">Cilium</keyword>
<dbReference type="PANTHER" id="PTHR30433:SF4">
    <property type="entry name" value="MOTILITY PROTEIN A"/>
    <property type="match status" value="1"/>
</dbReference>
<keyword evidence="4" id="KW-1003">Cell membrane</keyword>
<keyword evidence="16" id="KW-0966">Cell projection</keyword>
<feature type="domain" description="Motility protein A N-terminal" evidence="15">
    <location>
        <begin position="4"/>
        <end position="94"/>
    </location>
</feature>
<dbReference type="GO" id="GO:1902600">
    <property type="term" value="P:proton transmembrane transport"/>
    <property type="evidence" value="ECO:0007669"/>
    <property type="project" value="UniProtKB-KW"/>
</dbReference>
<evidence type="ECO:0000256" key="5">
    <source>
        <dbReference type="ARBA" id="ARBA00022500"/>
    </source>
</evidence>
<dbReference type="EMBL" id="AP014945">
    <property type="protein sequence ID" value="BAU22707.1"/>
    <property type="molecule type" value="Genomic_DNA"/>
</dbReference>
<keyword evidence="12 13" id="KW-0472">Membrane</keyword>
<dbReference type="AlphaFoldDB" id="A0A0U5AFC8"/>
<keyword evidence="7 13" id="KW-0812">Transmembrane</keyword>
<dbReference type="STRING" id="1653476.THC_0309"/>
<keyword evidence="11" id="KW-0406">Ion transport</keyword>
<organism evidence="16 17">
    <name type="scientific">Caldimicrobium thiodismutans</name>
    <dbReference type="NCBI Taxonomy" id="1653476"/>
    <lineage>
        <taxon>Bacteria</taxon>
        <taxon>Pseudomonadati</taxon>
        <taxon>Thermodesulfobacteriota</taxon>
        <taxon>Thermodesulfobacteria</taxon>
        <taxon>Thermodesulfobacteriales</taxon>
        <taxon>Thermodesulfobacteriaceae</taxon>
        <taxon>Caldimicrobium</taxon>
    </lineage>
</organism>
<comment type="subcellular location">
    <subcellularLocation>
        <location evidence="1">Cell inner membrane</location>
        <topology evidence="1">Multi-pass membrane protein</topology>
    </subcellularLocation>
</comment>
<dbReference type="Pfam" id="PF01618">
    <property type="entry name" value="MotA_ExbB"/>
    <property type="match status" value="1"/>
</dbReference>
<evidence type="ECO:0000256" key="9">
    <source>
        <dbReference type="ARBA" id="ARBA00022781"/>
    </source>
</evidence>
<evidence type="ECO:0000256" key="13">
    <source>
        <dbReference type="SAM" id="Phobius"/>
    </source>
</evidence>
<accession>A0A0U5AFC8</accession>
<dbReference type="Pfam" id="PF20560">
    <property type="entry name" value="MotA_N"/>
    <property type="match status" value="1"/>
</dbReference>
<gene>
    <name evidence="16" type="ORF">THC_0309</name>
</gene>
<dbReference type="GO" id="GO:0005886">
    <property type="term" value="C:plasma membrane"/>
    <property type="evidence" value="ECO:0007669"/>
    <property type="project" value="UniProtKB-SubCell"/>
</dbReference>
<keyword evidence="3" id="KW-0813">Transport</keyword>
<proteinExistence type="inferred from homology"/>
<evidence type="ECO:0000256" key="4">
    <source>
        <dbReference type="ARBA" id="ARBA00022475"/>
    </source>
</evidence>
<evidence type="ECO:0000256" key="3">
    <source>
        <dbReference type="ARBA" id="ARBA00022448"/>
    </source>
</evidence>
<reference evidence="17" key="2">
    <citation type="journal article" date="2016" name="Int. J. Syst. Evol. Microbiol.">
        <title>Caldimicrobium thiodismutans sp. nov., a sulfur-disproportionating bacterium isolated from a hot spring.</title>
        <authorList>
            <person name="Kojima H."/>
            <person name="Umezawa K."/>
            <person name="Fukui M."/>
        </authorList>
    </citation>
    <scope>NUCLEOTIDE SEQUENCE [LARGE SCALE GENOMIC DNA]</scope>
    <source>
        <strain evidence="17">TF1</strain>
    </source>
</reference>
<comment type="similarity">
    <text evidence="2">Belongs to the MotA family.</text>
</comment>
<dbReference type="InterPro" id="IPR002898">
    <property type="entry name" value="MotA_ExbB_proton_chnl"/>
</dbReference>
<dbReference type="GO" id="GO:0071978">
    <property type="term" value="P:bacterial-type flagellum-dependent swarming motility"/>
    <property type="evidence" value="ECO:0007669"/>
    <property type="project" value="InterPro"/>
</dbReference>
<evidence type="ECO:0000256" key="12">
    <source>
        <dbReference type="ARBA" id="ARBA00023136"/>
    </source>
</evidence>
<keyword evidence="6" id="KW-0997">Cell inner membrane</keyword>
<evidence type="ECO:0000259" key="14">
    <source>
        <dbReference type="Pfam" id="PF01618"/>
    </source>
</evidence>
<keyword evidence="9" id="KW-0375">Hydrogen ion transport</keyword>
<evidence type="ECO:0000256" key="11">
    <source>
        <dbReference type="ARBA" id="ARBA00023065"/>
    </source>
</evidence>
<evidence type="ECO:0000256" key="8">
    <source>
        <dbReference type="ARBA" id="ARBA00022779"/>
    </source>
</evidence>
<keyword evidence="16" id="KW-0282">Flagellum</keyword>
<feature type="transmembrane region" description="Helical" evidence="13">
    <location>
        <begin position="198"/>
        <end position="221"/>
    </location>
</feature>
<keyword evidence="17" id="KW-1185">Reference proteome</keyword>
<evidence type="ECO:0000313" key="17">
    <source>
        <dbReference type="Proteomes" id="UP000068196"/>
    </source>
</evidence>
<evidence type="ECO:0000256" key="1">
    <source>
        <dbReference type="ARBA" id="ARBA00004429"/>
    </source>
</evidence>
<dbReference type="NCBIfam" id="TIGR03818">
    <property type="entry name" value="MotA1"/>
    <property type="match status" value="1"/>
</dbReference>
<dbReference type="Proteomes" id="UP000068196">
    <property type="component" value="Chromosome"/>
</dbReference>
<dbReference type="PROSITE" id="PS01307">
    <property type="entry name" value="MOTA"/>
    <property type="match status" value="1"/>
</dbReference>
<reference evidence="16 17" key="1">
    <citation type="journal article" date="2016" name="Int. J. Syst. Evol. Microbiol.">
        <title>Caldimicrobium thiodismutans sp. nov., a sulfur-disproportionating bacterium isolated from a hot spring, and emended description of the genus Caldimicrobium.</title>
        <authorList>
            <person name="Kojima H."/>
            <person name="Umezawa K."/>
            <person name="Fukui M."/>
        </authorList>
    </citation>
    <scope>NUCLEOTIDE SEQUENCE [LARGE SCALE GENOMIC DNA]</scope>
    <source>
        <strain evidence="16 17">TF1</strain>
    </source>
</reference>
<protein>
    <submittedName>
        <fullName evidence="16">Flagellar motor protein MotA</fullName>
    </submittedName>
</protein>
<feature type="transmembrane region" description="Helical" evidence="13">
    <location>
        <begin position="35"/>
        <end position="58"/>
    </location>
</feature>
<keyword evidence="8" id="KW-0283">Flagellar rotation</keyword>
<dbReference type="KEGG" id="cthi:THC_0309"/>
<dbReference type="GO" id="GO:0006935">
    <property type="term" value="P:chemotaxis"/>
    <property type="evidence" value="ECO:0007669"/>
    <property type="project" value="UniProtKB-KW"/>
</dbReference>
<evidence type="ECO:0000256" key="10">
    <source>
        <dbReference type="ARBA" id="ARBA00022989"/>
    </source>
</evidence>
<evidence type="ECO:0000256" key="2">
    <source>
        <dbReference type="ARBA" id="ARBA00008038"/>
    </source>
</evidence>
<name>A0A0U5AFC8_9BACT</name>
<dbReference type="OrthoDB" id="9782603at2"/>
<dbReference type="InterPro" id="IPR047055">
    <property type="entry name" value="MotA-like"/>
</dbReference>
<evidence type="ECO:0000256" key="6">
    <source>
        <dbReference type="ARBA" id="ARBA00022519"/>
    </source>
</evidence>
<dbReference type="InterPro" id="IPR022522">
    <property type="entry name" value="Flagellar_motor_stator_MotA"/>
</dbReference>
<evidence type="ECO:0000256" key="7">
    <source>
        <dbReference type="ARBA" id="ARBA00022692"/>
    </source>
</evidence>
<keyword evidence="5" id="KW-0145">Chemotaxis</keyword>
<dbReference type="PATRIC" id="fig|1653476.3.peg.313"/>
<dbReference type="InterPro" id="IPR000540">
    <property type="entry name" value="Flag_MotA_CS"/>
</dbReference>
<dbReference type="InterPro" id="IPR046786">
    <property type="entry name" value="MotA_N"/>
</dbReference>
<dbReference type="PANTHER" id="PTHR30433">
    <property type="entry name" value="CHEMOTAXIS PROTEIN MOTA"/>
    <property type="match status" value="1"/>
</dbReference>
<dbReference type="RefSeq" id="WP_068512336.1">
    <property type="nucleotide sequence ID" value="NZ_AP014945.1"/>
</dbReference>
<evidence type="ECO:0000259" key="15">
    <source>
        <dbReference type="Pfam" id="PF20560"/>
    </source>
</evidence>
<feature type="domain" description="MotA/TolQ/ExbB proton channel" evidence="14">
    <location>
        <begin position="125"/>
        <end position="230"/>
    </location>
</feature>
<sequence length="285" mass="31189">MPSIVGFIVVILCVFVGYALEHGNFSVIIQPVEWLIIFGAAAGSLLTANNMTVVKGIVQGSIKALTKPGVYTKDDFVDLLLLLNDIFKKIKKEGLISIEQDIENPEASKIFSAFPKILANHIVLDFIRDTFRSILTTNITHFELEGLLENEIEIIHHEASEPAHRLSNLADSMPGLGLVAAVLGIILTMGKIDEPPAVLAHHLSIALAGTFIGILTCYGFMAPLSARMEKLALEEKEYLTVIKTAIVNFIGGGAPQIAVEFARRAIPPHMRPSFQELEAKLKERK</sequence>
<keyword evidence="10 13" id="KW-1133">Transmembrane helix</keyword>
<evidence type="ECO:0000313" key="16">
    <source>
        <dbReference type="EMBL" id="BAU22707.1"/>
    </source>
</evidence>
<feature type="transmembrane region" description="Helical" evidence="13">
    <location>
        <begin position="175"/>
        <end position="192"/>
    </location>
</feature>